<comment type="caution">
    <text evidence="2">The sequence shown here is derived from an EMBL/GenBank/DDBJ whole genome shotgun (WGS) entry which is preliminary data.</text>
</comment>
<keyword evidence="3" id="KW-1185">Reference proteome</keyword>
<organism evidence="2 3">
    <name type="scientific">Euplotes crassus</name>
    <dbReference type="NCBI Taxonomy" id="5936"/>
    <lineage>
        <taxon>Eukaryota</taxon>
        <taxon>Sar</taxon>
        <taxon>Alveolata</taxon>
        <taxon>Ciliophora</taxon>
        <taxon>Intramacronucleata</taxon>
        <taxon>Spirotrichea</taxon>
        <taxon>Hypotrichia</taxon>
        <taxon>Euplotida</taxon>
        <taxon>Euplotidae</taxon>
        <taxon>Moneuplotes</taxon>
    </lineage>
</organism>
<dbReference type="EMBL" id="CAMPGE010019955">
    <property type="protein sequence ID" value="CAI2378249.1"/>
    <property type="molecule type" value="Genomic_DNA"/>
</dbReference>
<evidence type="ECO:0000256" key="1">
    <source>
        <dbReference type="SAM" id="MobiDB-lite"/>
    </source>
</evidence>
<evidence type="ECO:0000313" key="2">
    <source>
        <dbReference type="EMBL" id="CAI2378249.1"/>
    </source>
</evidence>
<gene>
    <name evidence="2" type="ORF">ECRASSUSDP1_LOCUS19644</name>
</gene>
<proteinExistence type="predicted"/>
<feature type="region of interest" description="Disordered" evidence="1">
    <location>
        <begin position="208"/>
        <end position="240"/>
    </location>
</feature>
<name>A0AAD1XSW1_EUPCR</name>
<dbReference type="Proteomes" id="UP001295684">
    <property type="component" value="Unassembled WGS sequence"/>
</dbReference>
<accession>A0AAD1XSW1</accession>
<feature type="compositionally biased region" description="Low complexity" evidence="1">
    <location>
        <begin position="209"/>
        <end position="229"/>
    </location>
</feature>
<dbReference type="AlphaFoldDB" id="A0AAD1XSW1"/>
<reference evidence="2" key="1">
    <citation type="submission" date="2023-07" db="EMBL/GenBank/DDBJ databases">
        <authorList>
            <consortium name="AG Swart"/>
            <person name="Singh M."/>
            <person name="Singh A."/>
            <person name="Seah K."/>
            <person name="Emmerich C."/>
        </authorList>
    </citation>
    <scope>NUCLEOTIDE SEQUENCE</scope>
    <source>
        <strain evidence="2">DP1</strain>
    </source>
</reference>
<sequence>MVPVNMSIMTDPFMGKWRVMQTRDRHVINLRCARFSPGECFCNGKMLMMTSKQKNKVKKDVIQILCSEYEISFPINIANLNMEQKLAVQFCILGIDTLIDSLSHVVLVKGYHTRKECYCLYKCPKTMIKSSEEPKGETEDDVKVEFFLSQRTNVKEETKVKEKIEVSTEIGIKSECGEIKSKLMESDNVYDQASRDALSQISTIKDNESSTSEYFSFGSSALPSKGGSSKDSKRRAKNTE</sequence>
<protein>
    <submittedName>
        <fullName evidence="2">Uncharacterized protein</fullName>
    </submittedName>
</protein>
<evidence type="ECO:0000313" key="3">
    <source>
        <dbReference type="Proteomes" id="UP001295684"/>
    </source>
</evidence>